<evidence type="ECO:0000313" key="2">
    <source>
        <dbReference type="EMBL" id="KAF0039691.1"/>
    </source>
</evidence>
<gene>
    <name evidence="2" type="ORF">F2P81_007926</name>
    <name evidence="1" type="ORF">SMAX5B_019205</name>
</gene>
<reference evidence="2 4" key="2">
    <citation type="submission" date="2019-06" db="EMBL/GenBank/DDBJ databases">
        <title>Draft genomes of female and male turbot (Scophthalmus maximus).</title>
        <authorList>
            <person name="Xu H."/>
            <person name="Xu X.-W."/>
            <person name="Shao C."/>
            <person name="Chen S."/>
        </authorList>
    </citation>
    <scope>NUCLEOTIDE SEQUENCE [LARGE SCALE GENOMIC DNA]</scope>
    <source>
        <strain evidence="2">Ysfricsl-2016a</strain>
        <tissue evidence="2">Blood</tissue>
    </source>
</reference>
<protein>
    <submittedName>
        <fullName evidence="1">Putative histone deacetylase 3-like</fullName>
    </submittedName>
</protein>
<dbReference type="EMBL" id="CP026255">
    <property type="protein sequence ID" value="AWP12496.1"/>
    <property type="molecule type" value="Genomic_DNA"/>
</dbReference>
<sequence length="103" mass="11737">MNNRTSYFYDPDVGNFHYGEFGCRSERAYKRGPVLVLAGYMLTANNPEACVFISTFALQQLTLSRRFKRSYMLVFTAAHSYTDSYMFALAVEAQLSSVTTCQQ</sequence>
<accession>A0A2U9C9R5</accession>
<dbReference type="Proteomes" id="UP000246464">
    <property type="component" value="Chromosome 13"/>
</dbReference>
<dbReference type="AlphaFoldDB" id="A0A2U9C9R5"/>
<dbReference type="EMBL" id="VEVO01000007">
    <property type="protein sequence ID" value="KAF0039691.1"/>
    <property type="molecule type" value="Genomic_DNA"/>
</dbReference>
<evidence type="ECO:0000313" key="4">
    <source>
        <dbReference type="Proteomes" id="UP000438429"/>
    </source>
</evidence>
<organism evidence="1 3">
    <name type="scientific">Scophthalmus maximus</name>
    <name type="common">Turbot</name>
    <name type="synonym">Psetta maxima</name>
    <dbReference type="NCBI Taxonomy" id="52904"/>
    <lineage>
        <taxon>Eukaryota</taxon>
        <taxon>Metazoa</taxon>
        <taxon>Chordata</taxon>
        <taxon>Craniata</taxon>
        <taxon>Vertebrata</taxon>
        <taxon>Euteleostomi</taxon>
        <taxon>Actinopterygii</taxon>
        <taxon>Neopterygii</taxon>
        <taxon>Teleostei</taxon>
        <taxon>Neoteleostei</taxon>
        <taxon>Acanthomorphata</taxon>
        <taxon>Carangaria</taxon>
        <taxon>Pleuronectiformes</taxon>
        <taxon>Pleuronectoidei</taxon>
        <taxon>Scophthalmidae</taxon>
        <taxon>Scophthalmus</taxon>
    </lineage>
</organism>
<proteinExistence type="predicted"/>
<dbReference type="Proteomes" id="UP000438429">
    <property type="component" value="Unassembled WGS sequence"/>
</dbReference>
<evidence type="ECO:0000313" key="1">
    <source>
        <dbReference type="EMBL" id="AWP12496.1"/>
    </source>
</evidence>
<evidence type="ECO:0000313" key="3">
    <source>
        <dbReference type="Proteomes" id="UP000246464"/>
    </source>
</evidence>
<reference evidence="1 3" key="1">
    <citation type="submission" date="2017-12" db="EMBL/GenBank/DDBJ databases">
        <title>Integrating genomic resources of turbot (Scophthalmus maximus) in depth evaluation of genetic and physical mapping variation across individuals.</title>
        <authorList>
            <person name="Martinez P."/>
        </authorList>
    </citation>
    <scope>NUCLEOTIDE SEQUENCE [LARGE SCALE GENOMIC DNA]</scope>
</reference>
<name>A0A2U9C9R5_SCOMX</name>
<keyword evidence="3" id="KW-1185">Reference proteome</keyword>